<reference evidence="1" key="1">
    <citation type="submission" date="2020-09" db="EMBL/GenBank/DDBJ databases">
        <title>Hoyosella lacisalsi sp. nov., a halotolerant actinobacterium isolated from soil of Lake Gudzhirganskoe.</title>
        <authorList>
            <person name="Yang Q."/>
            <person name="Guo P.Y."/>
            <person name="Liu S.W."/>
            <person name="Li F.N."/>
            <person name="Sun C.H."/>
        </authorList>
    </citation>
    <scope>NUCLEOTIDE SEQUENCE</scope>
    <source>
        <strain evidence="1">G463</strain>
    </source>
</reference>
<dbReference type="Pfam" id="PF20375">
    <property type="entry name" value="DUF6670"/>
    <property type="match status" value="1"/>
</dbReference>
<proteinExistence type="predicted"/>
<dbReference type="AlphaFoldDB" id="A0A927PK10"/>
<sequence length="368" mass="41319">MSALAGDLTEKALGLGTRLLLDHVAPRLDQRMSFSTRPFDEPTLMRPHAESRRWAWTHYGVFLPRLPEPYRFLNTMTFIGATGTRCFDNDYLAMPDARDTATVLSTTATGPHHHYQAYDSQRDCGFREDGTVLSWGEHLTITARHPRYEARGRYEHLAVELEVVATNHASWFVRTPPYDHLSLLATVTGTITDERGTTSISDLCTVEYARCMSPQALTARPLPEAAKLPVDFFTYQIVNLDERTQLLLTDVQAAGSTACRLAHLRSLDAPAEVYDDVAFEVLEHRAAPAVDPLGRKMRIPELMRWTVRSLDAGEIVGHFVARVDSEPRYGHGRGYVAACTYEGEWRGRPITTTGYLEWIDCRPGPPTA</sequence>
<dbReference type="Proteomes" id="UP000642993">
    <property type="component" value="Unassembled WGS sequence"/>
</dbReference>
<evidence type="ECO:0000313" key="1">
    <source>
        <dbReference type="EMBL" id="MBD8505173.1"/>
    </source>
</evidence>
<dbReference type="InterPro" id="IPR046611">
    <property type="entry name" value="DUF6670"/>
</dbReference>
<keyword evidence="2" id="KW-1185">Reference proteome</keyword>
<evidence type="ECO:0000313" key="2">
    <source>
        <dbReference type="Proteomes" id="UP000642993"/>
    </source>
</evidence>
<dbReference type="RefSeq" id="WP_192037644.1">
    <property type="nucleotide sequence ID" value="NZ_JACYWE010000001.1"/>
</dbReference>
<organism evidence="1 2">
    <name type="scientific">Lolliginicoccus lacisalsi</name>
    <dbReference type="NCBI Taxonomy" id="2742202"/>
    <lineage>
        <taxon>Bacteria</taxon>
        <taxon>Bacillati</taxon>
        <taxon>Actinomycetota</taxon>
        <taxon>Actinomycetes</taxon>
        <taxon>Mycobacteriales</taxon>
        <taxon>Hoyosellaceae</taxon>
        <taxon>Lolliginicoccus</taxon>
    </lineage>
</organism>
<name>A0A927PK10_9ACTN</name>
<gene>
    <name evidence="1" type="ORF">HT102_01540</name>
</gene>
<comment type="caution">
    <text evidence="1">The sequence shown here is derived from an EMBL/GenBank/DDBJ whole genome shotgun (WGS) entry which is preliminary data.</text>
</comment>
<protein>
    <submittedName>
        <fullName evidence="1">Uncharacterized protein</fullName>
    </submittedName>
</protein>
<dbReference type="EMBL" id="JACYWE010000001">
    <property type="protein sequence ID" value="MBD8505173.1"/>
    <property type="molecule type" value="Genomic_DNA"/>
</dbReference>
<accession>A0A927PK10</accession>